<feature type="transmembrane region" description="Helical" evidence="6">
    <location>
        <begin position="181"/>
        <end position="205"/>
    </location>
</feature>
<evidence type="ECO:0000256" key="4">
    <source>
        <dbReference type="ARBA" id="ARBA00023136"/>
    </source>
</evidence>
<dbReference type="InParanoid" id="A0A2P6NC21"/>
<proteinExistence type="predicted"/>
<dbReference type="OrthoDB" id="5546837at2759"/>
<comment type="caution">
    <text evidence="7">The sequence shown here is derived from an EMBL/GenBank/DDBJ whole genome shotgun (WGS) entry which is preliminary data.</text>
</comment>
<evidence type="ECO:0000256" key="3">
    <source>
        <dbReference type="ARBA" id="ARBA00022989"/>
    </source>
</evidence>
<keyword evidence="3 6" id="KW-1133">Transmembrane helix</keyword>
<name>A0A2P6NC21_9EUKA</name>
<keyword evidence="8" id="KW-1185">Reference proteome</keyword>
<dbReference type="PANTHER" id="PTHR36460:SF1">
    <property type="entry name" value="UPF0132 DOMAIN PROTEIN (AFU_ORTHOLOGUE AFUA_3G10255)"/>
    <property type="match status" value="1"/>
</dbReference>
<feature type="region of interest" description="Disordered" evidence="5">
    <location>
        <begin position="1"/>
        <end position="93"/>
    </location>
</feature>
<gene>
    <name evidence="7" type="ORF">PROFUN_10941</name>
</gene>
<dbReference type="Proteomes" id="UP000241769">
    <property type="component" value="Unassembled WGS sequence"/>
</dbReference>
<sequence length="267" mass="29955">MDRNRLGLSEDAYSPSSSMYLSSSTTSLNDPPIHPNSTYSTSSQVNSAFSLGGSGIPSQSSWNTQDDEYDDSSLSLHRSDTPADSRVFSSVQLNGSPPAPAKPIYLPPYFQPDRSDSFIAEPPQYLQPEREPFEEESQVHTSNTRQTTTGINPLILAFATYFFGWLGGLVMIFVEKKSRFVLVHAWQSLTAGLLSMIFQVAFLWSTLLIKLYWLSYSAFICFMLVRVILDAPSQRIYKLPLIGNWCEVRAYNRIQSATAGVNPFYRL</sequence>
<dbReference type="AlphaFoldDB" id="A0A2P6NC21"/>
<evidence type="ECO:0000313" key="8">
    <source>
        <dbReference type="Proteomes" id="UP000241769"/>
    </source>
</evidence>
<evidence type="ECO:0000256" key="2">
    <source>
        <dbReference type="ARBA" id="ARBA00022692"/>
    </source>
</evidence>
<feature type="compositionally biased region" description="Low complexity" evidence="5">
    <location>
        <begin position="13"/>
        <end position="28"/>
    </location>
</feature>
<keyword evidence="4 6" id="KW-0472">Membrane</keyword>
<dbReference type="GO" id="GO:0016020">
    <property type="term" value="C:membrane"/>
    <property type="evidence" value="ECO:0007669"/>
    <property type="project" value="UniProtKB-SubCell"/>
</dbReference>
<feature type="transmembrane region" description="Helical" evidence="6">
    <location>
        <begin position="211"/>
        <end position="229"/>
    </location>
</feature>
<feature type="transmembrane region" description="Helical" evidence="6">
    <location>
        <begin position="154"/>
        <end position="174"/>
    </location>
</feature>
<evidence type="ECO:0000256" key="5">
    <source>
        <dbReference type="SAM" id="MobiDB-lite"/>
    </source>
</evidence>
<keyword evidence="2 6" id="KW-0812">Transmembrane</keyword>
<dbReference type="PANTHER" id="PTHR36460">
    <property type="entry name" value="UPF0132 DOMAIN PROTEIN (AFU_ORTHOLOGUE AFUA_3G10255)"/>
    <property type="match status" value="1"/>
</dbReference>
<evidence type="ECO:0000256" key="6">
    <source>
        <dbReference type="SAM" id="Phobius"/>
    </source>
</evidence>
<reference evidence="7 8" key="1">
    <citation type="journal article" date="2018" name="Genome Biol. Evol.">
        <title>Multiple Roots of Fruiting Body Formation in Amoebozoa.</title>
        <authorList>
            <person name="Hillmann F."/>
            <person name="Forbes G."/>
            <person name="Novohradska S."/>
            <person name="Ferling I."/>
            <person name="Riege K."/>
            <person name="Groth M."/>
            <person name="Westermann M."/>
            <person name="Marz M."/>
            <person name="Spaller T."/>
            <person name="Winckler T."/>
            <person name="Schaap P."/>
            <person name="Glockner G."/>
        </authorList>
    </citation>
    <scope>NUCLEOTIDE SEQUENCE [LARGE SCALE GENOMIC DNA]</scope>
    <source>
        <strain evidence="7 8">Jena</strain>
    </source>
</reference>
<feature type="compositionally biased region" description="Polar residues" evidence="5">
    <location>
        <begin position="35"/>
        <end position="49"/>
    </location>
</feature>
<protein>
    <submittedName>
        <fullName evidence="7">Uncharacterized protein</fullName>
    </submittedName>
</protein>
<comment type="subcellular location">
    <subcellularLocation>
        <location evidence="1">Membrane</location>
        <topology evidence="1">Multi-pass membrane protein</topology>
    </subcellularLocation>
</comment>
<dbReference type="EMBL" id="MDYQ01000123">
    <property type="protein sequence ID" value="PRP81501.1"/>
    <property type="molecule type" value="Genomic_DNA"/>
</dbReference>
<organism evidence="7 8">
    <name type="scientific">Planoprotostelium fungivorum</name>
    <dbReference type="NCBI Taxonomy" id="1890364"/>
    <lineage>
        <taxon>Eukaryota</taxon>
        <taxon>Amoebozoa</taxon>
        <taxon>Evosea</taxon>
        <taxon>Variosea</taxon>
        <taxon>Cavosteliida</taxon>
        <taxon>Cavosteliaceae</taxon>
        <taxon>Planoprotostelium</taxon>
    </lineage>
</organism>
<evidence type="ECO:0000313" key="7">
    <source>
        <dbReference type="EMBL" id="PRP81501.1"/>
    </source>
</evidence>
<accession>A0A2P6NC21</accession>
<evidence type="ECO:0000256" key="1">
    <source>
        <dbReference type="ARBA" id="ARBA00004141"/>
    </source>
</evidence>